<dbReference type="PRINTS" id="PR01736">
    <property type="entry name" value="PHPHTRNFRASE"/>
</dbReference>
<dbReference type="GO" id="GO:0009401">
    <property type="term" value="P:phosphoenolpyruvate-dependent sugar phosphotransferase system"/>
    <property type="evidence" value="ECO:0007669"/>
    <property type="project" value="UniProtKB-KW"/>
</dbReference>
<evidence type="ECO:0000256" key="14">
    <source>
        <dbReference type="ARBA" id="ARBA00022777"/>
    </source>
</evidence>
<evidence type="ECO:0000256" key="18">
    <source>
        <dbReference type="PIRSR" id="PIRSR000732-1"/>
    </source>
</evidence>
<dbReference type="PIRSF" id="PIRSF000732">
    <property type="entry name" value="PTS_enzyme_I"/>
    <property type="match status" value="1"/>
</dbReference>
<keyword evidence="15 17" id="KW-0460">Magnesium</keyword>
<keyword evidence="13 17" id="KW-0479">Metal-binding</keyword>
<dbReference type="InterPro" id="IPR050499">
    <property type="entry name" value="PEP-utilizing_PTS_enzyme"/>
</dbReference>
<evidence type="ECO:0000256" key="15">
    <source>
        <dbReference type="ARBA" id="ARBA00022842"/>
    </source>
</evidence>
<reference evidence="24 25" key="1">
    <citation type="submission" date="2020-08" db="EMBL/GenBank/DDBJ databases">
        <title>Draft genome sequencing of an Anaerocolumna strain isolated from anoxic soil subjected to BSD treatment.</title>
        <authorList>
            <person name="Uek A."/>
            <person name="Tonouchi A."/>
        </authorList>
    </citation>
    <scope>NUCLEOTIDE SEQUENCE [LARGE SCALE GENOMIC DNA]</scope>
    <source>
        <strain evidence="24 25">CTTW</strain>
    </source>
</reference>
<evidence type="ECO:0000256" key="7">
    <source>
        <dbReference type="ARBA" id="ARBA00016544"/>
    </source>
</evidence>
<dbReference type="Pfam" id="PF05524">
    <property type="entry name" value="PEP-utilisers_N"/>
    <property type="match status" value="1"/>
</dbReference>
<keyword evidence="25" id="KW-1185">Reference proteome</keyword>
<keyword evidence="11 17" id="KW-0808">Transferase</keyword>
<dbReference type="SUPFAM" id="SSF51621">
    <property type="entry name" value="Phosphoenolpyruvate/pyruvate domain"/>
    <property type="match status" value="1"/>
</dbReference>
<evidence type="ECO:0000256" key="1">
    <source>
        <dbReference type="ARBA" id="ARBA00000683"/>
    </source>
</evidence>
<gene>
    <name evidence="24" type="primary">ptsI_1</name>
    <name evidence="24" type="ORF">bsdcttw_08610</name>
</gene>
<comment type="cofactor">
    <cofactor evidence="2 17 20">
        <name>Mg(2+)</name>
        <dbReference type="ChEBI" id="CHEBI:18420"/>
    </cofactor>
</comment>
<evidence type="ECO:0000313" key="25">
    <source>
        <dbReference type="Proteomes" id="UP000515703"/>
    </source>
</evidence>
<dbReference type="Gene3D" id="3.20.20.60">
    <property type="entry name" value="Phosphoenolpyruvate-binding domains"/>
    <property type="match status" value="1"/>
</dbReference>
<dbReference type="InterPro" id="IPR008279">
    <property type="entry name" value="PEP-util_enz_mobile_dom"/>
</dbReference>
<name>A0A7I8DHI3_9FIRM</name>
<sequence length="552" mass="61944">MLVIKGKSVFGGIAIGKISYLKKTKETVKRTRVTDTGKELERFETARQIAIEQLEDLYQKAVIKVGEANAMVMQVHQMMLDDLDYVESVNNIITAQSVNAEYAVGVTGDNFAQMFSSMEDEYMRERSADVLDISDRLIKILNNTEHREQFLEESVIIAADDLAPSETIQLEKDKVLSFLTKYGSVNSHTAILARTMNIPAVIGLQEDLNENFDGKLAIVDGFTGTVYIEPDERTMKDMLDKKRQDDEKKELLLTLKGKENVTLDGKTIHIYANIGNSSDIGAVLKNDAGGIGLFRSEFLYLEKSDYPTEEEQFSIYKYVAESLAGKKVIIRTLDIGADKQAAYFNLPKEENPALGYRAIRICLTRKDIFKTQLRALYRASAFGNISIMFPMITSLGEVIEIKEVVAEVKEELKKEGIPYNENLELGIMLETPAAVLISDILAKEVDFFSVGTNDLTQYTTAIDRQNPKLDKFYDPHHLSILRMLKFAADNAHKYGKWIGICGELAGDLTLTEAFLNMGIDELSVSPALILPLRKKVRESRIKAADTDWNLPV</sequence>
<feature type="domain" description="Phosphotransferase system enzyme I N-terminal" evidence="23">
    <location>
        <begin position="5"/>
        <end position="126"/>
    </location>
</feature>
<dbReference type="RefSeq" id="WP_185258209.1">
    <property type="nucleotide sequence ID" value="NZ_AP023368.1"/>
</dbReference>
<dbReference type="SUPFAM" id="SSF47831">
    <property type="entry name" value="Enzyme I of the PEP:sugar phosphotransferase system HPr-binding (sub)domain"/>
    <property type="match status" value="1"/>
</dbReference>
<evidence type="ECO:0000256" key="9">
    <source>
        <dbReference type="ARBA" id="ARBA00022490"/>
    </source>
</evidence>
<dbReference type="InterPro" id="IPR036637">
    <property type="entry name" value="Phosphohistidine_dom_sf"/>
</dbReference>
<evidence type="ECO:0000256" key="10">
    <source>
        <dbReference type="ARBA" id="ARBA00022597"/>
    </source>
</evidence>
<evidence type="ECO:0000256" key="5">
    <source>
        <dbReference type="ARBA" id="ARBA00007837"/>
    </source>
</evidence>
<dbReference type="InterPro" id="IPR036618">
    <property type="entry name" value="PtsI_HPr-bd_sf"/>
</dbReference>
<evidence type="ECO:0000256" key="6">
    <source>
        <dbReference type="ARBA" id="ARBA00012232"/>
    </source>
</evidence>
<dbReference type="InterPro" id="IPR006318">
    <property type="entry name" value="PTS_EI-like"/>
</dbReference>
<comment type="similarity">
    <text evidence="5 17">Belongs to the PEP-utilizing enzyme family.</text>
</comment>
<evidence type="ECO:0000259" key="21">
    <source>
        <dbReference type="Pfam" id="PF00391"/>
    </source>
</evidence>
<evidence type="ECO:0000256" key="17">
    <source>
        <dbReference type="PIRNR" id="PIRNR000732"/>
    </source>
</evidence>
<keyword evidence="10 17" id="KW-0762">Sugar transport</keyword>
<feature type="binding site" evidence="19">
    <location>
        <position position="295"/>
    </location>
    <ligand>
        <name>phosphoenolpyruvate</name>
        <dbReference type="ChEBI" id="CHEBI:58702"/>
    </ligand>
</feature>
<dbReference type="PANTHER" id="PTHR46244:SF3">
    <property type="entry name" value="PHOSPHOENOLPYRUVATE-PROTEIN PHOSPHOTRANSFERASE"/>
    <property type="match status" value="1"/>
</dbReference>
<keyword evidence="24" id="KW-0670">Pyruvate</keyword>
<evidence type="ECO:0000259" key="22">
    <source>
        <dbReference type="Pfam" id="PF02896"/>
    </source>
</evidence>
<evidence type="ECO:0000256" key="20">
    <source>
        <dbReference type="PIRSR" id="PIRSR000732-3"/>
    </source>
</evidence>
<dbReference type="GO" id="GO:0005737">
    <property type="term" value="C:cytoplasm"/>
    <property type="evidence" value="ECO:0007669"/>
    <property type="project" value="UniProtKB-SubCell"/>
</dbReference>
<evidence type="ECO:0000256" key="11">
    <source>
        <dbReference type="ARBA" id="ARBA00022679"/>
    </source>
</evidence>
<feature type="binding site" evidence="20">
    <location>
        <position position="454"/>
    </location>
    <ligand>
        <name>Mg(2+)</name>
        <dbReference type="ChEBI" id="CHEBI:18420"/>
    </ligand>
</feature>
<dbReference type="SUPFAM" id="SSF52009">
    <property type="entry name" value="Phosphohistidine domain"/>
    <property type="match status" value="1"/>
</dbReference>
<evidence type="ECO:0000256" key="19">
    <source>
        <dbReference type="PIRSR" id="PIRSR000732-2"/>
    </source>
</evidence>
<evidence type="ECO:0000256" key="16">
    <source>
        <dbReference type="ARBA" id="ARBA00033235"/>
    </source>
</evidence>
<evidence type="ECO:0000256" key="12">
    <source>
        <dbReference type="ARBA" id="ARBA00022683"/>
    </source>
</evidence>
<dbReference type="Gene3D" id="1.10.274.10">
    <property type="entry name" value="PtsI, HPr-binding domain"/>
    <property type="match status" value="1"/>
</dbReference>
<dbReference type="Pfam" id="PF00391">
    <property type="entry name" value="PEP-utilizers"/>
    <property type="match status" value="1"/>
</dbReference>
<feature type="active site" description="Tele-phosphohistidine intermediate" evidence="18">
    <location>
        <position position="188"/>
    </location>
</feature>
<keyword evidence="12 17" id="KW-0598">Phosphotransferase system</keyword>
<evidence type="ECO:0000259" key="23">
    <source>
        <dbReference type="Pfam" id="PF05524"/>
    </source>
</evidence>
<keyword evidence="9 17" id="KW-0963">Cytoplasm</keyword>
<feature type="active site" description="Proton donor" evidence="18">
    <location>
        <position position="501"/>
    </location>
</feature>
<comment type="subcellular location">
    <subcellularLocation>
        <location evidence="4 17">Cytoplasm</location>
    </subcellularLocation>
</comment>
<dbReference type="GO" id="GO:0046872">
    <property type="term" value="F:metal ion binding"/>
    <property type="evidence" value="ECO:0007669"/>
    <property type="project" value="UniProtKB-KW"/>
</dbReference>
<accession>A0A7I8DHI3</accession>
<organism evidence="24 25">
    <name type="scientific">Anaerocolumna chitinilytica</name>
    <dbReference type="NCBI Taxonomy" id="1727145"/>
    <lineage>
        <taxon>Bacteria</taxon>
        <taxon>Bacillati</taxon>
        <taxon>Bacillota</taxon>
        <taxon>Clostridia</taxon>
        <taxon>Lachnospirales</taxon>
        <taxon>Lachnospiraceae</taxon>
        <taxon>Anaerocolumna</taxon>
    </lineage>
</organism>
<feature type="domain" description="PEP-utilising enzyme mobile" evidence="21">
    <location>
        <begin position="152"/>
        <end position="224"/>
    </location>
</feature>
<feature type="binding site" evidence="20">
    <location>
        <position position="430"/>
    </location>
    <ligand>
        <name>Mg(2+)</name>
        <dbReference type="ChEBI" id="CHEBI:18420"/>
    </ligand>
</feature>
<comment type="catalytic activity">
    <reaction evidence="1 17">
        <text>L-histidyl-[protein] + phosphoenolpyruvate = N(pros)-phospho-L-histidyl-[protein] + pyruvate</text>
        <dbReference type="Rhea" id="RHEA:23880"/>
        <dbReference type="Rhea" id="RHEA-COMP:9745"/>
        <dbReference type="Rhea" id="RHEA-COMP:9746"/>
        <dbReference type="ChEBI" id="CHEBI:15361"/>
        <dbReference type="ChEBI" id="CHEBI:29979"/>
        <dbReference type="ChEBI" id="CHEBI:58702"/>
        <dbReference type="ChEBI" id="CHEBI:64837"/>
        <dbReference type="EC" id="2.7.3.9"/>
    </reaction>
</comment>
<evidence type="ECO:0000256" key="4">
    <source>
        <dbReference type="ARBA" id="ARBA00004496"/>
    </source>
</evidence>
<evidence type="ECO:0000256" key="2">
    <source>
        <dbReference type="ARBA" id="ARBA00001946"/>
    </source>
</evidence>
<dbReference type="Proteomes" id="UP000515703">
    <property type="component" value="Chromosome"/>
</dbReference>
<dbReference type="EMBL" id="AP023368">
    <property type="protein sequence ID" value="BCJ97820.1"/>
    <property type="molecule type" value="Genomic_DNA"/>
</dbReference>
<dbReference type="EC" id="2.7.3.9" evidence="6 17"/>
<reference evidence="24 25" key="2">
    <citation type="submission" date="2020-08" db="EMBL/GenBank/DDBJ databases">
        <authorList>
            <person name="Ueki A."/>
            <person name="Tonouchi A."/>
        </authorList>
    </citation>
    <scope>NUCLEOTIDE SEQUENCE [LARGE SCALE GENOMIC DNA]</scope>
    <source>
        <strain evidence="24 25">CTTW</strain>
    </source>
</reference>
<dbReference type="Gene3D" id="3.50.30.10">
    <property type="entry name" value="Phosphohistidine domain"/>
    <property type="match status" value="1"/>
</dbReference>
<keyword evidence="14 17" id="KW-0418">Kinase</keyword>
<feature type="binding site" evidence="19">
    <location>
        <position position="331"/>
    </location>
    <ligand>
        <name>phosphoenolpyruvate</name>
        <dbReference type="ChEBI" id="CHEBI:58702"/>
    </ligand>
</feature>
<dbReference type="Pfam" id="PF02896">
    <property type="entry name" value="PEP-utilizers_C"/>
    <property type="match status" value="1"/>
</dbReference>
<feature type="domain" description="PEP-utilising enzyme C-terminal" evidence="22">
    <location>
        <begin position="255"/>
        <end position="539"/>
    </location>
</feature>
<dbReference type="NCBIfam" id="TIGR01417">
    <property type="entry name" value="PTS_I_fam"/>
    <property type="match status" value="1"/>
</dbReference>
<dbReference type="KEGG" id="acht:bsdcttw_08610"/>
<dbReference type="InterPro" id="IPR008731">
    <property type="entry name" value="PTS_EIN"/>
</dbReference>
<evidence type="ECO:0000313" key="24">
    <source>
        <dbReference type="EMBL" id="BCJ97820.1"/>
    </source>
</evidence>
<dbReference type="GO" id="GO:0016301">
    <property type="term" value="F:kinase activity"/>
    <property type="evidence" value="ECO:0007669"/>
    <property type="project" value="UniProtKB-KW"/>
</dbReference>
<dbReference type="InterPro" id="IPR015813">
    <property type="entry name" value="Pyrv/PenolPyrv_kinase-like_dom"/>
</dbReference>
<dbReference type="GO" id="GO:0008965">
    <property type="term" value="F:phosphoenolpyruvate-protein phosphotransferase activity"/>
    <property type="evidence" value="ECO:0007669"/>
    <property type="project" value="UniProtKB-EC"/>
</dbReference>
<evidence type="ECO:0000256" key="13">
    <source>
        <dbReference type="ARBA" id="ARBA00022723"/>
    </source>
</evidence>
<proteinExistence type="inferred from homology"/>
<keyword evidence="8 17" id="KW-0813">Transport</keyword>
<feature type="binding site" evidence="19">
    <location>
        <position position="464"/>
    </location>
    <ligand>
        <name>phosphoenolpyruvate</name>
        <dbReference type="ChEBI" id="CHEBI:58702"/>
    </ligand>
</feature>
<dbReference type="InterPro" id="IPR000121">
    <property type="entry name" value="PEP_util_C"/>
</dbReference>
<dbReference type="AlphaFoldDB" id="A0A7I8DHI3"/>
<dbReference type="InterPro" id="IPR040442">
    <property type="entry name" value="Pyrv_kinase-like_dom_sf"/>
</dbReference>
<evidence type="ECO:0000256" key="8">
    <source>
        <dbReference type="ARBA" id="ARBA00022448"/>
    </source>
</evidence>
<dbReference type="PANTHER" id="PTHR46244">
    <property type="entry name" value="PHOSPHOENOLPYRUVATE-PROTEIN PHOSPHOTRANSFERASE"/>
    <property type="match status" value="1"/>
</dbReference>
<evidence type="ECO:0000256" key="3">
    <source>
        <dbReference type="ARBA" id="ARBA00002728"/>
    </source>
</evidence>
<dbReference type="InterPro" id="IPR024692">
    <property type="entry name" value="PTS_EI"/>
</dbReference>
<protein>
    <recommendedName>
        <fullName evidence="7 17">Phosphoenolpyruvate-protein phosphotransferase</fullName>
        <ecNumber evidence="6 17">2.7.3.9</ecNumber>
    </recommendedName>
    <alternativeName>
        <fullName evidence="16 17">Phosphotransferase system, enzyme I</fullName>
    </alternativeName>
</protein>
<comment type="function">
    <text evidence="3 17">General (non sugar-specific) component of the phosphoenolpyruvate-dependent sugar phosphotransferase system (sugar PTS). This major carbohydrate active-transport system catalyzes the phosphorylation of incoming sugar substrates concomitantly with their translocation across the cell membrane. Enzyme I transfers the phosphoryl group from phosphoenolpyruvate (PEP) to the phosphoryl carrier protein (HPr).</text>
</comment>
<feature type="binding site" evidence="19">
    <location>
        <begin position="453"/>
        <end position="454"/>
    </location>
    <ligand>
        <name>phosphoenolpyruvate</name>
        <dbReference type="ChEBI" id="CHEBI:58702"/>
    </ligand>
</feature>